<keyword evidence="6" id="KW-0812">Transmembrane</keyword>
<evidence type="ECO:0000313" key="12">
    <source>
        <dbReference type="Proteomes" id="UP001501153"/>
    </source>
</evidence>
<dbReference type="PANTHER" id="PTHR33446:SF2">
    <property type="entry name" value="PROTEIN TONB"/>
    <property type="match status" value="1"/>
</dbReference>
<dbReference type="PROSITE" id="PS52015">
    <property type="entry name" value="TONB_CTD"/>
    <property type="match status" value="1"/>
</dbReference>
<proteinExistence type="inferred from homology"/>
<evidence type="ECO:0000256" key="8">
    <source>
        <dbReference type="ARBA" id="ARBA00022989"/>
    </source>
</evidence>
<dbReference type="RefSeq" id="WP_345233252.1">
    <property type="nucleotide sequence ID" value="NZ_BAABGZ010000008.1"/>
</dbReference>
<keyword evidence="5" id="KW-0997">Cell inner membrane</keyword>
<evidence type="ECO:0000256" key="9">
    <source>
        <dbReference type="ARBA" id="ARBA00023136"/>
    </source>
</evidence>
<dbReference type="Proteomes" id="UP001501153">
    <property type="component" value="Unassembled WGS sequence"/>
</dbReference>
<evidence type="ECO:0000259" key="10">
    <source>
        <dbReference type="PROSITE" id="PS52015"/>
    </source>
</evidence>
<dbReference type="NCBIfam" id="TIGR01352">
    <property type="entry name" value="tonB_Cterm"/>
    <property type="match status" value="1"/>
</dbReference>
<evidence type="ECO:0000256" key="7">
    <source>
        <dbReference type="ARBA" id="ARBA00022927"/>
    </source>
</evidence>
<evidence type="ECO:0000256" key="3">
    <source>
        <dbReference type="ARBA" id="ARBA00022448"/>
    </source>
</evidence>
<comment type="similarity">
    <text evidence="2">Belongs to the TonB family.</text>
</comment>
<feature type="domain" description="TonB C-terminal" evidence="10">
    <location>
        <begin position="163"/>
        <end position="253"/>
    </location>
</feature>
<dbReference type="SUPFAM" id="SSF74653">
    <property type="entry name" value="TolA/TonB C-terminal domain"/>
    <property type="match status" value="1"/>
</dbReference>
<evidence type="ECO:0000256" key="6">
    <source>
        <dbReference type="ARBA" id="ARBA00022692"/>
    </source>
</evidence>
<dbReference type="PANTHER" id="PTHR33446">
    <property type="entry name" value="PROTEIN TONB-RELATED"/>
    <property type="match status" value="1"/>
</dbReference>
<dbReference type="InterPro" id="IPR037682">
    <property type="entry name" value="TonB_C"/>
</dbReference>
<keyword evidence="7" id="KW-0653">Protein transport</keyword>
<reference evidence="12" key="1">
    <citation type="journal article" date="2019" name="Int. J. Syst. Evol. Microbiol.">
        <title>The Global Catalogue of Microorganisms (GCM) 10K type strain sequencing project: providing services to taxonomists for standard genome sequencing and annotation.</title>
        <authorList>
            <consortium name="The Broad Institute Genomics Platform"/>
            <consortium name="The Broad Institute Genome Sequencing Center for Infectious Disease"/>
            <person name="Wu L."/>
            <person name="Ma J."/>
        </authorList>
    </citation>
    <scope>NUCLEOTIDE SEQUENCE [LARGE SCALE GENOMIC DNA]</scope>
    <source>
        <strain evidence="12">JCM 17923</strain>
    </source>
</reference>
<gene>
    <name evidence="11" type="ORF">GCM10023185_03510</name>
</gene>
<dbReference type="Gene3D" id="3.30.1150.10">
    <property type="match status" value="1"/>
</dbReference>
<evidence type="ECO:0000256" key="4">
    <source>
        <dbReference type="ARBA" id="ARBA00022475"/>
    </source>
</evidence>
<evidence type="ECO:0000256" key="1">
    <source>
        <dbReference type="ARBA" id="ARBA00004383"/>
    </source>
</evidence>
<sequence length="253" mass="27549">MLLLPTFNARLNPCPVGPEAFTPQDQGRFCGQCQRVVLDFSQSADPVADLAAARAAAPDGRVCGSFRASQVAAPPLSRRLKWFVLALVLIVGQGLTAREGLAQVRQATVVPTPEPTRIALLKPTPMHGLEDLKNLEPEMPQPTPAVYSGSVEQMPYLHNRGGTKAIVDRIHAQLRWPKQEDGRILQVEGRMYASFTVEADGQISNVKTVKSLHPILDEAALEAIRGLTDIVPGRQGNRPVPMSLTVPITFRLK</sequence>
<dbReference type="Pfam" id="PF03544">
    <property type="entry name" value="TonB_C"/>
    <property type="match status" value="1"/>
</dbReference>
<keyword evidence="12" id="KW-1185">Reference proteome</keyword>
<evidence type="ECO:0000256" key="2">
    <source>
        <dbReference type="ARBA" id="ARBA00006555"/>
    </source>
</evidence>
<organism evidence="11 12">
    <name type="scientific">Hymenobacter saemangeumensis</name>
    <dbReference type="NCBI Taxonomy" id="1084522"/>
    <lineage>
        <taxon>Bacteria</taxon>
        <taxon>Pseudomonadati</taxon>
        <taxon>Bacteroidota</taxon>
        <taxon>Cytophagia</taxon>
        <taxon>Cytophagales</taxon>
        <taxon>Hymenobacteraceae</taxon>
        <taxon>Hymenobacter</taxon>
    </lineage>
</organism>
<evidence type="ECO:0000313" key="11">
    <source>
        <dbReference type="EMBL" id="GAA4348000.1"/>
    </source>
</evidence>
<keyword evidence="4" id="KW-1003">Cell membrane</keyword>
<comment type="caution">
    <text evidence="11">The sequence shown here is derived from an EMBL/GenBank/DDBJ whole genome shotgun (WGS) entry which is preliminary data.</text>
</comment>
<protein>
    <recommendedName>
        <fullName evidence="10">TonB C-terminal domain-containing protein</fullName>
    </recommendedName>
</protein>
<dbReference type="EMBL" id="BAABGZ010000008">
    <property type="protein sequence ID" value="GAA4348000.1"/>
    <property type="molecule type" value="Genomic_DNA"/>
</dbReference>
<comment type="subcellular location">
    <subcellularLocation>
        <location evidence="1">Cell inner membrane</location>
        <topology evidence="1">Single-pass membrane protein</topology>
        <orientation evidence="1">Periplasmic side</orientation>
    </subcellularLocation>
</comment>
<evidence type="ECO:0000256" key="5">
    <source>
        <dbReference type="ARBA" id="ARBA00022519"/>
    </source>
</evidence>
<dbReference type="InterPro" id="IPR006260">
    <property type="entry name" value="TonB/TolA_C"/>
</dbReference>
<dbReference type="InterPro" id="IPR051045">
    <property type="entry name" value="TonB-dependent_transducer"/>
</dbReference>
<keyword evidence="9" id="KW-0472">Membrane</keyword>
<name>A0ABP8HZ27_9BACT</name>
<keyword evidence="8" id="KW-1133">Transmembrane helix</keyword>
<keyword evidence="3" id="KW-0813">Transport</keyword>
<accession>A0ABP8HZ27</accession>